<feature type="compositionally biased region" description="Basic residues" evidence="1">
    <location>
        <begin position="118"/>
        <end position="132"/>
    </location>
</feature>
<name>A0A9P7Q8X1_9HYPO</name>
<organism evidence="2 3">
    <name type="scientific">Claviceps humidiphila</name>
    <dbReference type="NCBI Taxonomy" id="1294629"/>
    <lineage>
        <taxon>Eukaryota</taxon>
        <taxon>Fungi</taxon>
        <taxon>Dikarya</taxon>
        <taxon>Ascomycota</taxon>
        <taxon>Pezizomycotina</taxon>
        <taxon>Sordariomycetes</taxon>
        <taxon>Hypocreomycetidae</taxon>
        <taxon>Hypocreales</taxon>
        <taxon>Clavicipitaceae</taxon>
        <taxon>Claviceps</taxon>
    </lineage>
</organism>
<feature type="region of interest" description="Disordered" evidence="1">
    <location>
        <begin position="1"/>
        <end position="34"/>
    </location>
</feature>
<dbReference type="AlphaFoldDB" id="A0A9P7Q8X1"/>
<dbReference type="EMBL" id="SRQM01000019">
    <property type="protein sequence ID" value="KAG6122507.1"/>
    <property type="molecule type" value="Genomic_DNA"/>
</dbReference>
<feature type="compositionally biased region" description="Basic and acidic residues" evidence="1">
    <location>
        <begin position="154"/>
        <end position="173"/>
    </location>
</feature>
<proteinExistence type="predicted"/>
<dbReference type="Proteomes" id="UP000732380">
    <property type="component" value="Unassembled WGS sequence"/>
</dbReference>
<reference evidence="2 3" key="1">
    <citation type="journal article" date="2020" name="bioRxiv">
        <title>Whole genome comparisons of ergot fungi reveals the divergence and evolution of species within the genus Claviceps are the result of varying mechanisms driving genome evolution and host range expansion.</title>
        <authorList>
            <person name="Wyka S.A."/>
            <person name="Mondo S.J."/>
            <person name="Liu M."/>
            <person name="Dettman J."/>
            <person name="Nalam V."/>
            <person name="Broders K.D."/>
        </authorList>
    </citation>
    <scope>NUCLEOTIDE SEQUENCE [LARGE SCALE GENOMIC DNA]</scope>
    <source>
        <strain evidence="2 3">LM576</strain>
    </source>
</reference>
<accession>A0A9P7Q8X1</accession>
<feature type="compositionally biased region" description="Low complexity" evidence="1">
    <location>
        <begin position="1"/>
        <end position="10"/>
    </location>
</feature>
<keyword evidence="3" id="KW-1185">Reference proteome</keyword>
<feature type="region of interest" description="Disordered" evidence="1">
    <location>
        <begin position="118"/>
        <end position="174"/>
    </location>
</feature>
<protein>
    <submittedName>
        <fullName evidence="2">Uncharacterized protein</fullName>
    </submittedName>
</protein>
<comment type="caution">
    <text evidence="2">The sequence shown here is derived from an EMBL/GenBank/DDBJ whole genome shotgun (WGS) entry which is preliminary data.</text>
</comment>
<evidence type="ECO:0000313" key="3">
    <source>
        <dbReference type="Proteomes" id="UP000732380"/>
    </source>
</evidence>
<sequence>MTTNSSPSQDQDQDQHHPSHPRRSMPSEQSPPYGFEKRLRSKLHEGWQAICVGTALCDFCGKQSRGVVQKCVKCGLSICSPCSSCDALRGNRNHRLDHDAVCWDRHAIETKRCKRGGPAKMVKRARRVHGGRVSREEEEAAIDGPRPRRRRQGGRKEEQDNHEEGGRASRKEAPCPAMYNGRWLEKATQTPGWWIPERCRGVLLPPMDSACPPRCHRADEQDAASILAGMPLSGAEACERTILDGRCQRGVANAWCRFGGPQAILSREGVHTPEQEYFVSGKAGNYTRASPAGPGDPLRTRPFTPINGATTPSFTRDLCSLQASHDAGLTLQALRV</sequence>
<evidence type="ECO:0000313" key="2">
    <source>
        <dbReference type="EMBL" id="KAG6122507.1"/>
    </source>
</evidence>
<gene>
    <name evidence="2" type="ORF">E4U13_002127</name>
</gene>
<evidence type="ECO:0000256" key="1">
    <source>
        <dbReference type="SAM" id="MobiDB-lite"/>
    </source>
</evidence>